<keyword evidence="4" id="KW-0964">Secreted</keyword>
<dbReference type="InterPro" id="IPR056304">
    <property type="entry name" value="Lip-like_C"/>
</dbReference>
<evidence type="ECO:0000256" key="5">
    <source>
        <dbReference type="ARBA" id="ARBA00022729"/>
    </source>
</evidence>
<dbReference type="Gene3D" id="3.40.50.1820">
    <property type="entry name" value="alpha/beta hydrolase"/>
    <property type="match status" value="1"/>
</dbReference>
<dbReference type="InterPro" id="IPR029058">
    <property type="entry name" value="AB_hydrolase_fold"/>
</dbReference>
<dbReference type="HOGENOM" id="CLU_023555_4_1_9"/>
<name>I4D483_DESAJ</name>
<keyword evidence="11" id="KW-0808">Transferase</keyword>
<keyword evidence="12" id="KW-1185">Reference proteome</keyword>
<dbReference type="PANTHER" id="PTHR34043">
    <property type="entry name" value="ALPHA/BETA-HYDROLASES SUPERFAMILY PROTEIN"/>
    <property type="match status" value="1"/>
</dbReference>
<dbReference type="RefSeq" id="WP_014826614.1">
    <property type="nucleotide sequence ID" value="NC_018068.1"/>
</dbReference>
<keyword evidence="8" id="KW-0443">Lipid metabolism</keyword>
<dbReference type="EC" id="3.1.1.3" evidence="3"/>
<evidence type="ECO:0000256" key="3">
    <source>
        <dbReference type="ARBA" id="ARBA00013279"/>
    </source>
</evidence>
<dbReference type="GO" id="GO:0016740">
    <property type="term" value="F:transferase activity"/>
    <property type="evidence" value="ECO:0007669"/>
    <property type="project" value="UniProtKB-KW"/>
</dbReference>
<evidence type="ECO:0000256" key="4">
    <source>
        <dbReference type="ARBA" id="ARBA00022525"/>
    </source>
</evidence>
<dbReference type="GO" id="GO:0016042">
    <property type="term" value="P:lipid catabolic process"/>
    <property type="evidence" value="ECO:0007669"/>
    <property type="project" value="UniProtKB-KW"/>
</dbReference>
<sequence>MKRLVSFLTLVILLLTLATPAFASERQNAYPIVLVVGFGGWDRSELLGFKYFGGVSDIQANLTKSGYQTFTAGVGPFSSNWDRACELYAMLKGGVVDYGAAHAAKYGHARFGADFGSGYYPQWSNTNKVHLVGHSMGGQTSRLLTQLLEQGSSEEQAYANSHPGTVLSPLFAGDSHWVKSVTTIATPNNGTSLAIGVTNLVPYAQQLIAFAAAAAGIANEPLYDFKLDQWGVKRESGESFSSYSNRVWNSQIWCNTHDISAWDLCPDGAKELNSWVKAQPDVYYFSWANDATWEELLTGYQLPDVTMLPLFQPYAIFMGSYTRNDPGHVVIDSRWWKNDGVVNTNSMAGPTLGSSDIIVNYNGTSQIGKWNYMGEKSGWDHADMIGIDTSDSLGFTNINDFYSEIANTLGSLK</sequence>
<reference evidence="11 12" key="1">
    <citation type="journal article" date="2012" name="J. Bacteriol.">
        <title>Complete genome sequences of Desulfosporosinus orientis DSM765T, Desulfosporosinus youngiae DSM17734T, Desulfosporosinus meridiei DSM13257T, and Desulfosporosinus acidiphilus DSM22704T.</title>
        <authorList>
            <person name="Pester M."/>
            <person name="Brambilla E."/>
            <person name="Alazard D."/>
            <person name="Rattei T."/>
            <person name="Weinmaier T."/>
            <person name="Han J."/>
            <person name="Lucas S."/>
            <person name="Lapidus A."/>
            <person name="Cheng J.F."/>
            <person name="Goodwin L."/>
            <person name="Pitluck S."/>
            <person name="Peters L."/>
            <person name="Ovchinnikova G."/>
            <person name="Teshima H."/>
            <person name="Detter J.C."/>
            <person name="Han C.S."/>
            <person name="Tapia R."/>
            <person name="Land M.L."/>
            <person name="Hauser L."/>
            <person name="Kyrpides N.C."/>
            <person name="Ivanova N.N."/>
            <person name="Pagani I."/>
            <person name="Huntmann M."/>
            <person name="Wei C.L."/>
            <person name="Davenport K.W."/>
            <person name="Daligault H."/>
            <person name="Chain P.S."/>
            <person name="Chen A."/>
            <person name="Mavromatis K."/>
            <person name="Markowitz V."/>
            <person name="Szeto E."/>
            <person name="Mikhailova N."/>
            <person name="Pati A."/>
            <person name="Wagner M."/>
            <person name="Woyke T."/>
            <person name="Ollivier B."/>
            <person name="Klenk H.P."/>
            <person name="Spring S."/>
            <person name="Loy A."/>
        </authorList>
    </citation>
    <scope>NUCLEOTIDE SEQUENCE [LARGE SCALE GENOMIC DNA]</scope>
    <source>
        <strain evidence="12">DSM 22704 / JCM 16185 / SJ4</strain>
    </source>
</reference>
<dbReference type="eggNOG" id="COG1075">
    <property type="taxonomic scope" value="Bacteria"/>
</dbReference>
<evidence type="ECO:0000256" key="8">
    <source>
        <dbReference type="ARBA" id="ARBA00023098"/>
    </source>
</evidence>
<gene>
    <name evidence="11" type="ordered locus">Desaci_1604</name>
</gene>
<dbReference type="Proteomes" id="UP000002892">
    <property type="component" value="Chromosome"/>
</dbReference>
<proteinExistence type="predicted"/>
<dbReference type="SUPFAM" id="SSF53474">
    <property type="entry name" value="alpha/beta-Hydrolases"/>
    <property type="match status" value="1"/>
</dbReference>
<comment type="catalytic activity">
    <reaction evidence="1">
        <text>a triacylglycerol + H2O = a diacylglycerol + a fatty acid + H(+)</text>
        <dbReference type="Rhea" id="RHEA:12044"/>
        <dbReference type="ChEBI" id="CHEBI:15377"/>
        <dbReference type="ChEBI" id="CHEBI:15378"/>
        <dbReference type="ChEBI" id="CHEBI:17855"/>
        <dbReference type="ChEBI" id="CHEBI:18035"/>
        <dbReference type="ChEBI" id="CHEBI:28868"/>
        <dbReference type="EC" id="3.1.1.3"/>
    </reaction>
</comment>
<dbReference type="Pfam" id="PF24708">
    <property type="entry name" value="Lip_C"/>
    <property type="match status" value="1"/>
</dbReference>
<evidence type="ECO:0000256" key="9">
    <source>
        <dbReference type="SAM" id="SignalP"/>
    </source>
</evidence>
<evidence type="ECO:0000313" key="11">
    <source>
        <dbReference type="EMBL" id="AFM40607.1"/>
    </source>
</evidence>
<dbReference type="KEGG" id="dai:Desaci_1604"/>
<evidence type="ECO:0000256" key="1">
    <source>
        <dbReference type="ARBA" id="ARBA00001024"/>
    </source>
</evidence>
<evidence type="ECO:0000259" key="10">
    <source>
        <dbReference type="Pfam" id="PF24708"/>
    </source>
</evidence>
<evidence type="ECO:0000256" key="2">
    <source>
        <dbReference type="ARBA" id="ARBA00004613"/>
    </source>
</evidence>
<protein>
    <recommendedName>
        <fullName evidence="3">triacylglycerol lipase</fullName>
        <ecNumber evidence="3">3.1.1.3</ecNumber>
    </recommendedName>
</protein>
<dbReference type="GO" id="GO:0004806">
    <property type="term" value="F:triacylglycerol lipase activity"/>
    <property type="evidence" value="ECO:0007669"/>
    <property type="project" value="UniProtKB-EC"/>
</dbReference>
<accession>I4D483</accession>
<keyword evidence="5 9" id="KW-0732">Signal</keyword>
<feature type="chain" id="PRO_5003687769" description="triacylglycerol lipase" evidence="9">
    <location>
        <begin position="24"/>
        <end position="413"/>
    </location>
</feature>
<evidence type="ECO:0000313" key="12">
    <source>
        <dbReference type="Proteomes" id="UP000002892"/>
    </source>
</evidence>
<feature type="domain" description="Lipase-like C-terminal" evidence="10">
    <location>
        <begin position="28"/>
        <end position="409"/>
    </location>
</feature>
<keyword evidence="6 11" id="KW-0378">Hydrolase</keyword>
<dbReference type="STRING" id="646529.Desaci_1604"/>
<dbReference type="AlphaFoldDB" id="I4D483"/>
<evidence type="ECO:0000256" key="7">
    <source>
        <dbReference type="ARBA" id="ARBA00022963"/>
    </source>
</evidence>
<dbReference type="OrthoDB" id="2004167at2"/>
<organism evidence="11 12">
    <name type="scientific">Desulfosporosinus acidiphilus (strain DSM 22704 / JCM 16185 / SJ4)</name>
    <dbReference type="NCBI Taxonomy" id="646529"/>
    <lineage>
        <taxon>Bacteria</taxon>
        <taxon>Bacillati</taxon>
        <taxon>Bacillota</taxon>
        <taxon>Clostridia</taxon>
        <taxon>Eubacteriales</taxon>
        <taxon>Desulfitobacteriaceae</taxon>
        <taxon>Desulfosporosinus</taxon>
    </lineage>
</organism>
<dbReference type="GO" id="GO:0005576">
    <property type="term" value="C:extracellular region"/>
    <property type="evidence" value="ECO:0007669"/>
    <property type="project" value="UniProtKB-SubCell"/>
</dbReference>
<dbReference type="EMBL" id="CP003639">
    <property type="protein sequence ID" value="AFM40607.1"/>
    <property type="molecule type" value="Genomic_DNA"/>
</dbReference>
<comment type="subcellular location">
    <subcellularLocation>
        <location evidence="2">Secreted</location>
    </subcellularLocation>
</comment>
<keyword evidence="7" id="KW-0442">Lipid degradation</keyword>
<evidence type="ECO:0000256" key="6">
    <source>
        <dbReference type="ARBA" id="ARBA00022801"/>
    </source>
</evidence>
<feature type="signal peptide" evidence="9">
    <location>
        <begin position="1"/>
        <end position="23"/>
    </location>
</feature>
<dbReference type="PANTHER" id="PTHR34043:SF3">
    <property type="entry name" value="ALPHA_BETA-HYDROLASES SUPERFAMILY PROTEIN"/>
    <property type="match status" value="1"/>
</dbReference>